<accession>A0ABQ3ILK7</accession>
<keyword evidence="2" id="KW-0812">Transmembrane</keyword>
<feature type="region of interest" description="Disordered" evidence="1">
    <location>
        <begin position="66"/>
        <end position="88"/>
    </location>
</feature>
<evidence type="ECO:0000256" key="1">
    <source>
        <dbReference type="SAM" id="MobiDB-lite"/>
    </source>
</evidence>
<gene>
    <name evidence="3" type="ORF">GCM10017786_13730</name>
</gene>
<name>A0ABQ3ILK7_9PSEU</name>
<keyword evidence="4" id="KW-1185">Reference proteome</keyword>
<dbReference type="Proteomes" id="UP000605897">
    <property type="component" value="Unassembled WGS sequence"/>
</dbReference>
<proteinExistence type="predicted"/>
<feature type="compositionally biased region" description="Low complexity" evidence="1">
    <location>
        <begin position="71"/>
        <end position="88"/>
    </location>
</feature>
<keyword evidence="2" id="KW-1133">Transmembrane helix</keyword>
<evidence type="ECO:0008006" key="5">
    <source>
        <dbReference type="Google" id="ProtNLM"/>
    </source>
</evidence>
<organism evidence="3 4">
    <name type="scientific">Amycolatopsis deserti</name>
    <dbReference type="NCBI Taxonomy" id="185696"/>
    <lineage>
        <taxon>Bacteria</taxon>
        <taxon>Bacillati</taxon>
        <taxon>Actinomycetota</taxon>
        <taxon>Actinomycetes</taxon>
        <taxon>Pseudonocardiales</taxon>
        <taxon>Pseudonocardiaceae</taxon>
        <taxon>Amycolatopsis</taxon>
    </lineage>
</organism>
<evidence type="ECO:0000256" key="2">
    <source>
        <dbReference type="SAM" id="Phobius"/>
    </source>
</evidence>
<sequence length="88" mass="8975">MCPRETADVAREGVANAVEVSGSAGSHAAQIVHAARESFVAGWQHAMWAGAAVMAVLSFSVALRGRKNRSRPAADVDTAAASRAGSAL</sequence>
<dbReference type="EMBL" id="BNAU01000001">
    <property type="protein sequence ID" value="GHE83761.1"/>
    <property type="molecule type" value="Genomic_DNA"/>
</dbReference>
<feature type="transmembrane region" description="Helical" evidence="2">
    <location>
        <begin position="46"/>
        <end position="63"/>
    </location>
</feature>
<comment type="caution">
    <text evidence="3">The sequence shown here is derived from an EMBL/GenBank/DDBJ whole genome shotgun (WGS) entry which is preliminary data.</text>
</comment>
<protein>
    <recommendedName>
        <fullName evidence="5">MFS transporter</fullName>
    </recommendedName>
</protein>
<evidence type="ECO:0000313" key="4">
    <source>
        <dbReference type="Proteomes" id="UP000605897"/>
    </source>
</evidence>
<reference evidence="4" key="1">
    <citation type="journal article" date="2019" name="Int. J. Syst. Evol. Microbiol.">
        <title>The Global Catalogue of Microorganisms (GCM) 10K type strain sequencing project: providing services to taxonomists for standard genome sequencing and annotation.</title>
        <authorList>
            <consortium name="The Broad Institute Genomics Platform"/>
            <consortium name="The Broad Institute Genome Sequencing Center for Infectious Disease"/>
            <person name="Wu L."/>
            <person name="Ma J."/>
        </authorList>
    </citation>
    <scope>NUCLEOTIDE SEQUENCE [LARGE SCALE GENOMIC DNA]</scope>
    <source>
        <strain evidence="4">CGMCC 4.7677</strain>
    </source>
</reference>
<keyword evidence="2" id="KW-0472">Membrane</keyword>
<evidence type="ECO:0000313" key="3">
    <source>
        <dbReference type="EMBL" id="GHE83761.1"/>
    </source>
</evidence>